<keyword evidence="1" id="KW-0645">Protease</keyword>
<evidence type="ECO:0000313" key="2">
    <source>
        <dbReference type="Proteomes" id="UP000287609"/>
    </source>
</evidence>
<protein>
    <submittedName>
        <fullName evidence="1">Zn-dependent protease</fullName>
    </submittedName>
</protein>
<dbReference type="GO" id="GO:0006508">
    <property type="term" value="P:proteolysis"/>
    <property type="evidence" value="ECO:0007669"/>
    <property type="project" value="UniProtKB-KW"/>
</dbReference>
<gene>
    <name evidence="1" type="ORF">D2E26_0740</name>
</gene>
<dbReference type="InterPro" id="IPR038555">
    <property type="entry name" value="Zincin_1_sf"/>
</dbReference>
<evidence type="ECO:0000313" key="1">
    <source>
        <dbReference type="EMBL" id="RSX56177.1"/>
    </source>
</evidence>
<name>A0A430FTM9_9BIFI</name>
<keyword evidence="1" id="KW-0378">Hydrolase</keyword>
<dbReference type="Gene3D" id="3.30.2010.20">
    <property type="match status" value="1"/>
</dbReference>
<keyword evidence="2" id="KW-1185">Reference proteome</keyword>
<comment type="caution">
    <text evidence="1">The sequence shown here is derived from an EMBL/GenBank/DDBJ whole genome shotgun (WGS) entry which is preliminary data.</text>
</comment>
<dbReference type="AlphaFoldDB" id="A0A430FTM9"/>
<accession>A0A430FTM9</accession>
<dbReference type="Pfam" id="PF06262">
    <property type="entry name" value="Zincin_1"/>
    <property type="match status" value="1"/>
</dbReference>
<organism evidence="1 2">
    <name type="scientific">Bifidobacterium dolichotidis</name>
    <dbReference type="NCBI Taxonomy" id="2306976"/>
    <lineage>
        <taxon>Bacteria</taxon>
        <taxon>Bacillati</taxon>
        <taxon>Actinomycetota</taxon>
        <taxon>Actinomycetes</taxon>
        <taxon>Bifidobacteriales</taxon>
        <taxon>Bifidobacteriaceae</taxon>
        <taxon>Bifidobacterium</taxon>
    </lineage>
</organism>
<dbReference type="EMBL" id="QXGM01000001">
    <property type="protein sequence ID" value="RSX56177.1"/>
    <property type="molecule type" value="Genomic_DNA"/>
</dbReference>
<dbReference type="GO" id="GO:0008233">
    <property type="term" value="F:peptidase activity"/>
    <property type="evidence" value="ECO:0007669"/>
    <property type="project" value="UniProtKB-KW"/>
</dbReference>
<dbReference type="RefSeq" id="WP_125963308.1">
    <property type="nucleotide sequence ID" value="NZ_QXGM01000001.1"/>
</dbReference>
<proteinExistence type="predicted"/>
<dbReference type="CDD" id="cd12952">
    <property type="entry name" value="MMP_ACEL2062"/>
    <property type="match status" value="1"/>
</dbReference>
<dbReference type="SUPFAM" id="SSF55486">
    <property type="entry name" value="Metalloproteases ('zincins'), catalytic domain"/>
    <property type="match status" value="1"/>
</dbReference>
<dbReference type="InterPro" id="IPR010428">
    <property type="entry name" value="Zincin_1"/>
</dbReference>
<sequence>MHMTEDEFANTVHEALELVPDKFRKAMQNIAITVADEPSPQQLAESNCTPRGELLGLYQGIPLPERTTGYAGVMPDVITIFKGPHERVCRTHDQMVHQIEITVLHELGHYFGFDDEYLHSHGY</sequence>
<reference evidence="1 2" key="1">
    <citation type="submission" date="2018-09" db="EMBL/GenBank/DDBJ databases">
        <title>Characterization of the phylogenetic diversity of five novel species belonging to the genus Bifidobacterium.</title>
        <authorList>
            <person name="Lugli G.A."/>
            <person name="Duranti S."/>
            <person name="Milani C."/>
        </authorList>
    </citation>
    <scope>NUCLEOTIDE SEQUENCE [LARGE SCALE GENOMIC DNA]</scope>
    <source>
        <strain evidence="1 2">2036B</strain>
    </source>
</reference>
<dbReference type="Proteomes" id="UP000287609">
    <property type="component" value="Unassembled WGS sequence"/>
</dbReference>
<dbReference type="OrthoDB" id="9806895at2"/>